<dbReference type="PANTHER" id="PTHR30353:SF0">
    <property type="entry name" value="TRANSMEMBRANE PROTEIN"/>
    <property type="match status" value="1"/>
</dbReference>
<dbReference type="PANTHER" id="PTHR30353">
    <property type="entry name" value="INNER MEMBRANE PROTEIN DEDA-RELATED"/>
    <property type="match status" value="1"/>
</dbReference>
<dbReference type="AlphaFoldDB" id="A0A6P8EJS3"/>
<evidence type="ECO:0000313" key="8">
    <source>
        <dbReference type="Proteomes" id="UP000515151"/>
    </source>
</evidence>
<keyword evidence="2" id="KW-1003">Cell membrane</keyword>
<accession>A0A6P8EJS3</accession>
<evidence type="ECO:0000256" key="4">
    <source>
        <dbReference type="ARBA" id="ARBA00022989"/>
    </source>
</evidence>
<dbReference type="OrthoDB" id="566028at2759"/>
<keyword evidence="8" id="KW-1185">Reference proteome</keyword>
<dbReference type="InterPro" id="IPR032818">
    <property type="entry name" value="DedA-like"/>
</dbReference>
<evidence type="ECO:0000259" key="7">
    <source>
        <dbReference type="Pfam" id="PF09335"/>
    </source>
</evidence>
<organism evidence="8 9">
    <name type="scientific">Punica granatum</name>
    <name type="common">Pomegranate</name>
    <dbReference type="NCBI Taxonomy" id="22663"/>
    <lineage>
        <taxon>Eukaryota</taxon>
        <taxon>Viridiplantae</taxon>
        <taxon>Streptophyta</taxon>
        <taxon>Embryophyta</taxon>
        <taxon>Tracheophyta</taxon>
        <taxon>Spermatophyta</taxon>
        <taxon>Magnoliopsida</taxon>
        <taxon>eudicotyledons</taxon>
        <taxon>Gunneridae</taxon>
        <taxon>Pentapetalae</taxon>
        <taxon>rosids</taxon>
        <taxon>malvids</taxon>
        <taxon>Myrtales</taxon>
        <taxon>Lythraceae</taxon>
        <taxon>Punica</taxon>
    </lineage>
</organism>
<feature type="transmembrane region" description="Helical" evidence="6">
    <location>
        <begin position="104"/>
        <end position="124"/>
    </location>
</feature>
<name>A0A6P8EJS3_PUNGR</name>
<proteinExistence type="predicted"/>
<gene>
    <name evidence="9" type="primary">LOC116214667</name>
</gene>
<evidence type="ECO:0000256" key="5">
    <source>
        <dbReference type="ARBA" id="ARBA00023136"/>
    </source>
</evidence>
<feature type="transmembrane region" description="Helical" evidence="6">
    <location>
        <begin position="173"/>
        <end position="196"/>
    </location>
</feature>
<dbReference type="InterPro" id="IPR032816">
    <property type="entry name" value="VTT_dom"/>
</dbReference>
<dbReference type="RefSeq" id="XP_031405938.1">
    <property type="nucleotide sequence ID" value="XM_031550078.1"/>
</dbReference>
<keyword evidence="4 6" id="KW-1133">Transmembrane helix</keyword>
<reference evidence="8" key="1">
    <citation type="journal article" date="2020" name="Plant Biotechnol. J.">
        <title>The pomegranate (Punica granatum L.) draft genome dissects genetic divergence between soft- and hard-seeded cultivars.</title>
        <authorList>
            <person name="Luo X."/>
            <person name="Li H."/>
            <person name="Wu Z."/>
            <person name="Yao W."/>
            <person name="Zhao P."/>
            <person name="Cao D."/>
            <person name="Yu H."/>
            <person name="Li K."/>
            <person name="Poudel K."/>
            <person name="Zhao D."/>
            <person name="Zhang F."/>
            <person name="Xia X."/>
            <person name="Chen L."/>
            <person name="Wang Q."/>
            <person name="Jing D."/>
            <person name="Cao S."/>
        </authorList>
    </citation>
    <scope>NUCLEOTIDE SEQUENCE [LARGE SCALE GENOMIC DNA]</scope>
    <source>
        <strain evidence="8">cv. Tunisia</strain>
    </source>
</reference>
<dbReference type="GeneID" id="116214667"/>
<dbReference type="Proteomes" id="UP000515151">
    <property type="component" value="Chromosome 7"/>
</dbReference>
<dbReference type="Pfam" id="PF09335">
    <property type="entry name" value="VTT_dom"/>
    <property type="match status" value="1"/>
</dbReference>
<feature type="transmembrane region" description="Helical" evidence="6">
    <location>
        <begin position="339"/>
        <end position="368"/>
    </location>
</feature>
<keyword evidence="5 6" id="KW-0472">Membrane</keyword>
<evidence type="ECO:0000256" key="3">
    <source>
        <dbReference type="ARBA" id="ARBA00022692"/>
    </source>
</evidence>
<evidence type="ECO:0000313" key="9">
    <source>
        <dbReference type="RefSeq" id="XP_031405938.1"/>
    </source>
</evidence>
<protein>
    <submittedName>
        <fullName evidence="9">Uncharacterized protein LOC116214667 isoform X1</fullName>
    </submittedName>
</protein>
<sequence>MAVPVNGSALSPTLLRPRPAKLCSCSSAVAGSRVLLLGRNKNVKWLTVPPLSKCPTFRVSSFREGDGEVFETTSSKDKPDGLDGVDNEIFQIKREMLNNGGNSFLVKLAIAIGLAAIITVISLVKQNTLGATLGFKVLAENSASQLVASPPASFSFKAFGYKVFIPEYAPGWVYFWLLMAAGSGLFISEEALNIWVGITLSRMLSLDGTWQSFAESFSRNTPYILSTVIWVYWGVCISDMIPFYLGKAFTQSGASDDVCSKLGIGREKAVNITQAVQKYGNLIGFVERFSLGVRNPTAFLAGALGISPEFFFAGVCCGGLVTLPVQLLIGFLLRERPLFALATVATAVGIWTIFPYAIAAFTALFLFLRHRYST</sequence>
<reference evidence="9" key="2">
    <citation type="submission" date="2025-08" db="UniProtKB">
        <authorList>
            <consortium name="RefSeq"/>
        </authorList>
    </citation>
    <scope>IDENTIFICATION</scope>
    <source>
        <tissue evidence="9">Leaf</tissue>
    </source>
</reference>
<feature type="transmembrane region" description="Helical" evidence="6">
    <location>
        <begin position="310"/>
        <end position="333"/>
    </location>
</feature>
<evidence type="ECO:0000256" key="1">
    <source>
        <dbReference type="ARBA" id="ARBA00004651"/>
    </source>
</evidence>
<comment type="subcellular location">
    <subcellularLocation>
        <location evidence="1">Cell membrane</location>
        <topology evidence="1">Multi-pass membrane protein</topology>
    </subcellularLocation>
</comment>
<feature type="domain" description="VTT" evidence="7">
    <location>
        <begin position="227"/>
        <end position="330"/>
    </location>
</feature>
<keyword evidence="3 6" id="KW-0812">Transmembrane</keyword>
<evidence type="ECO:0000256" key="2">
    <source>
        <dbReference type="ARBA" id="ARBA00022475"/>
    </source>
</evidence>
<evidence type="ECO:0000256" key="6">
    <source>
        <dbReference type="SAM" id="Phobius"/>
    </source>
</evidence>